<gene>
    <name evidence="1" type="ORF">C8263_01545</name>
</gene>
<sequence length="135" mass="15081">MLRRVSTSEPQPVGRAAVRLLQGYVWHPQEAEIDLEQFLPHELDLPAPTGEGEGEQEAAHVLWDAVTPPFAFFENGEPTASQAFYQFTVLRVYDTRPSNDALHADASAASEQLNPLLDVTPEGVGWQLWEDLRDL</sequence>
<proteinExistence type="predicted"/>
<dbReference type="Pfam" id="PF11482">
    <property type="entry name" value="DUF3208"/>
    <property type="match status" value="1"/>
</dbReference>
<dbReference type="InterPro" id="IPR021576">
    <property type="entry name" value="DUF3208"/>
</dbReference>
<reference evidence="1 2" key="1">
    <citation type="submission" date="2018-03" db="EMBL/GenBank/DDBJ databases">
        <title>Draft genome of Deinococcus sp. OD32.</title>
        <authorList>
            <person name="Wang X.-P."/>
            <person name="Du Z.-J."/>
        </authorList>
    </citation>
    <scope>NUCLEOTIDE SEQUENCE [LARGE SCALE GENOMIC DNA]</scope>
    <source>
        <strain evidence="1 2">OD32</strain>
    </source>
</reference>
<dbReference type="Proteomes" id="UP000240317">
    <property type="component" value="Unassembled WGS sequence"/>
</dbReference>
<dbReference type="AlphaFoldDB" id="A0A2T3WCT7"/>
<comment type="caution">
    <text evidence="1">The sequence shown here is derived from an EMBL/GenBank/DDBJ whole genome shotgun (WGS) entry which is preliminary data.</text>
</comment>
<dbReference type="OrthoDB" id="72620at2"/>
<organism evidence="1 2">
    <name type="scientific">Deinococcus arcticus</name>
    <dbReference type="NCBI Taxonomy" id="2136176"/>
    <lineage>
        <taxon>Bacteria</taxon>
        <taxon>Thermotogati</taxon>
        <taxon>Deinococcota</taxon>
        <taxon>Deinococci</taxon>
        <taxon>Deinococcales</taxon>
        <taxon>Deinococcaceae</taxon>
        <taxon>Deinococcus</taxon>
    </lineage>
</organism>
<name>A0A2T3WCT7_9DEIO</name>
<evidence type="ECO:0000313" key="1">
    <source>
        <dbReference type="EMBL" id="PTA69725.1"/>
    </source>
</evidence>
<keyword evidence="2" id="KW-1185">Reference proteome</keyword>
<evidence type="ECO:0000313" key="2">
    <source>
        <dbReference type="Proteomes" id="UP000240317"/>
    </source>
</evidence>
<dbReference type="Gene3D" id="3.30.70.2290">
    <property type="entry name" value="Protein of unknown function (DUF3208)"/>
    <property type="match status" value="1"/>
</dbReference>
<dbReference type="EMBL" id="PYSV01000001">
    <property type="protein sequence ID" value="PTA69725.1"/>
    <property type="molecule type" value="Genomic_DNA"/>
</dbReference>
<protein>
    <submittedName>
        <fullName evidence="1">DUF3208 domain-containing protein</fullName>
    </submittedName>
</protein>
<dbReference type="RefSeq" id="WP_107136317.1">
    <property type="nucleotide sequence ID" value="NZ_PYSV01000001.1"/>
</dbReference>
<accession>A0A2T3WCT7</accession>